<dbReference type="Proteomes" id="UP000324285">
    <property type="component" value="Chromosome"/>
</dbReference>
<gene>
    <name evidence="1" type="ORF">E4T21_09190</name>
</gene>
<name>A0A5C1NFS1_9GAMM</name>
<evidence type="ECO:0000313" key="1">
    <source>
        <dbReference type="EMBL" id="QEM81701.1"/>
    </source>
</evidence>
<evidence type="ECO:0000313" key="2">
    <source>
        <dbReference type="Proteomes" id="UP000324285"/>
    </source>
</evidence>
<dbReference type="EMBL" id="CP038437">
    <property type="protein sequence ID" value="QEM81701.1"/>
    <property type="molecule type" value="Genomic_DNA"/>
</dbReference>
<proteinExistence type="predicted"/>
<organism evidence="1 2">
    <name type="scientific">Halomonas binhaiensis</name>
    <dbReference type="NCBI Taxonomy" id="2562282"/>
    <lineage>
        <taxon>Bacteria</taxon>
        <taxon>Pseudomonadati</taxon>
        <taxon>Pseudomonadota</taxon>
        <taxon>Gammaproteobacteria</taxon>
        <taxon>Oceanospirillales</taxon>
        <taxon>Halomonadaceae</taxon>
        <taxon>Halomonas</taxon>
    </lineage>
</organism>
<dbReference type="OrthoDB" id="6171957at2"/>
<dbReference type="AlphaFoldDB" id="A0A5C1NFS1"/>
<reference evidence="1" key="1">
    <citation type="submission" date="2021-02" db="EMBL/GenBank/DDBJ databases">
        <title>Strain Y2R2, a novel species of the genus Halomonas.</title>
        <authorList>
            <person name="Huang H."/>
        </authorList>
    </citation>
    <scope>NUCLEOTIDE SEQUENCE</scope>
    <source>
        <strain evidence="1">Y2R2</strain>
    </source>
</reference>
<dbReference type="RefSeq" id="WP_149284712.1">
    <property type="nucleotide sequence ID" value="NZ_CP038437.2"/>
</dbReference>
<keyword evidence="2" id="KW-1185">Reference proteome</keyword>
<protein>
    <submittedName>
        <fullName evidence="1">Uncharacterized protein</fullName>
    </submittedName>
</protein>
<accession>A0A5C1NFS1</accession>
<dbReference type="KEGG" id="hbh:E4T21_09190"/>
<sequence>MNRTLLLTHMPSEKHHYPKARIVRHALPFWRRPRAEVSHQLHDKVEVGCLAHTYHEVVGPGEMANAKRRLDFYARWNGLKAPHLQIWKIS</sequence>